<dbReference type="EMBL" id="QAOQ01000009">
    <property type="protein sequence ID" value="PTQ93151.1"/>
    <property type="molecule type" value="Genomic_DNA"/>
</dbReference>
<protein>
    <recommendedName>
        <fullName evidence="3">Addiction module component</fullName>
    </recommendedName>
</protein>
<dbReference type="RefSeq" id="WP_170113677.1">
    <property type="nucleotide sequence ID" value="NZ_CP160205.1"/>
</dbReference>
<evidence type="ECO:0000313" key="2">
    <source>
        <dbReference type="Proteomes" id="UP000244168"/>
    </source>
</evidence>
<dbReference type="AlphaFoldDB" id="A0A2T5J594"/>
<organism evidence="1 2">
    <name type="scientific">Mucilaginibacter yixingensis</name>
    <dbReference type="NCBI Taxonomy" id="1295612"/>
    <lineage>
        <taxon>Bacteria</taxon>
        <taxon>Pseudomonadati</taxon>
        <taxon>Bacteroidota</taxon>
        <taxon>Sphingobacteriia</taxon>
        <taxon>Sphingobacteriales</taxon>
        <taxon>Sphingobacteriaceae</taxon>
        <taxon>Mucilaginibacter</taxon>
    </lineage>
</organism>
<reference evidence="1 2" key="1">
    <citation type="submission" date="2018-04" db="EMBL/GenBank/DDBJ databases">
        <title>Genomic Encyclopedia of Archaeal and Bacterial Type Strains, Phase II (KMG-II): from individual species to whole genera.</title>
        <authorList>
            <person name="Goeker M."/>
        </authorList>
    </citation>
    <scope>NUCLEOTIDE SEQUENCE [LARGE SCALE GENOMIC DNA]</scope>
    <source>
        <strain evidence="1 2">DSM 26809</strain>
    </source>
</reference>
<name>A0A2T5J594_9SPHI</name>
<sequence>MDIQSEKIELIKQLLETENWEVINKIKAVFKGVDYDFYDDLPEHVKEDIKAASDEIERGEVYDHEFVMREFKEKYGSKH</sequence>
<evidence type="ECO:0000313" key="1">
    <source>
        <dbReference type="EMBL" id="PTQ93151.1"/>
    </source>
</evidence>
<gene>
    <name evidence="1" type="ORF">C8P68_10923</name>
</gene>
<dbReference type="Proteomes" id="UP000244168">
    <property type="component" value="Unassembled WGS sequence"/>
</dbReference>
<evidence type="ECO:0008006" key="3">
    <source>
        <dbReference type="Google" id="ProtNLM"/>
    </source>
</evidence>
<proteinExistence type="predicted"/>
<keyword evidence="2" id="KW-1185">Reference proteome</keyword>
<accession>A0A2T5J594</accession>
<comment type="caution">
    <text evidence="1">The sequence shown here is derived from an EMBL/GenBank/DDBJ whole genome shotgun (WGS) entry which is preliminary data.</text>
</comment>